<gene>
    <name evidence="1" type="ORF">J27TS8_38720</name>
</gene>
<dbReference type="EMBL" id="BORC01000008">
    <property type="protein sequence ID" value="GIN63879.1"/>
    <property type="molecule type" value="Genomic_DNA"/>
</dbReference>
<dbReference type="AlphaFoldDB" id="A0A919WLE0"/>
<evidence type="ECO:0000313" key="2">
    <source>
        <dbReference type="Proteomes" id="UP000682111"/>
    </source>
</evidence>
<sequence length="262" mass="30338">MPVYPLRKYKYWIETLSTLALSPREQHAFTQTGRDFTMEDIEQQASENLKKEGVRIIYPFYQYGTYSCYAPTEAQYYIPGSSIKGALSLESNKQRIMVDDIKINSKDIQLFPLQKLQYDSKKNKSYIDEFFPNVAIEMLRADSKYLGELFCDELEVDNYFRKAEQATKTKLHQLVRKICQVAEQVRKEKDQHILCKLKDNIQDILNKTQTDNNKFILLLGGFKGLALSVISDSDDYNGAIFIDMTKSLPHGLVQITLEKIDV</sequence>
<organism evidence="1 2">
    <name type="scientific">Robertmurraya siralis</name>
    <dbReference type="NCBI Taxonomy" id="77777"/>
    <lineage>
        <taxon>Bacteria</taxon>
        <taxon>Bacillati</taxon>
        <taxon>Bacillota</taxon>
        <taxon>Bacilli</taxon>
        <taxon>Bacillales</taxon>
        <taxon>Bacillaceae</taxon>
        <taxon>Robertmurraya</taxon>
    </lineage>
</organism>
<accession>A0A919WLE0</accession>
<evidence type="ECO:0000313" key="1">
    <source>
        <dbReference type="EMBL" id="GIN63879.1"/>
    </source>
</evidence>
<name>A0A919WLE0_9BACI</name>
<keyword evidence="2" id="KW-1185">Reference proteome</keyword>
<protein>
    <submittedName>
        <fullName evidence="1">Uncharacterized protein</fullName>
    </submittedName>
</protein>
<reference evidence="1" key="1">
    <citation type="submission" date="2021-03" db="EMBL/GenBank/DDBJ databases">
        <title>Antimicrobial resistance genes in bacteria isolated from Japanese honey, and their potential for conferring macrolide and lincosamide resistance in the American foulbrood pathogen Paenibacillus larvae.</title>
        <authorList>
            <person name="Okamoto M."/>
            <person name="Kumagai M."/>
            <person name="Kanamori H."/>
            <person name="Takamatsu D."/>
        </authorList>
    </citation>
    <scope>NUCLEOTIDE SEQUENCE</scope>
    <source>
        <strain evidence="1">J27TS8</strain>
    </source>
</reference>
<dbReference type="RefSeq" id="WP_212934286.1">
    <property type="nucleotide sequence ID" value="NZ_BORC01000008.1"/>
</dbReference>
<dbReference type="Proteomes" id="UP000682111">
    <property type="component" value="Unassembled WGS sequence"/>
</dbReference>
<proteinExistence type="predicted"/>
<comment type="caution">
    <text evidence="1">The sequence shown here is derived from an EMBL/GenBank/DDBJ whole genome shotgun (WGS) entry which is preliminary data.</text>
</comment>